<feature type="region of interest" description="Disordered" evidence="1">
    <location>
        <begin position="1"/>
        <end position="39"/>
    </location>
</feature>
<accession>A0ABT0UJP8</accession>
<comment type="caution">
    <text evidence="2">The sequence shown here is derived from an EMBL/GenBank/DDBJ whole genome shotgun (WGS) entry which is preliminary data.</text>
</comment>
<name>A0ABT0UJP8_9ACTN</name>
<dbReference type="Proteomes" id="UP001431429">
    <property type="component" value="Unassembled WGS sequence"/>
</dbReference>
<evidence type="ECO:0000313" key="2">
    <source>
        <dbReference type="EMBL" id="MCM2387506.1"/>
    </source>
</evidence>
<proteinExistence type="predicted"/>
<evidence type="ECO:0000313" key="3">
    <source>
        <dbReference type="Proteomes" id="UP001431429"/>
    </source>
</evidence>
<evidence type="ECO:0000256" key="1">
    <source>
        <dbReference type="SAM" id="MobiDB-lite"/>
    </source>
</evidence>
<keyword evidence="3" id="KW-1185">Reference proteome</keyword>
<sequence length="58" mass="6213">MRAPGPLDPRRVGVHEITGKLGEGRNGPGSSGRSPGERWVDGETGLLCYLEQVRRALA</sequence>
<protein>
    <submittedName>
        <fullName evidence="2">Uncharacterized protein</fullName>
    </submittedName>
</protein>
<gene>
    <name evidence="2" type="ORF">NBG84_04140</name>
</gene>
<reference evidence="2" key="1">
    <citation type="submission" date="2022-06" db="EMBL/GenBank/DDBJ databases">
        <title>Genome public.</title>
        <authorList>
            <person name="Sun Q."/>
        </authorList>
    </citation>
    <scope>NUCLEOTIDE SEQUENCE</scope>
    <source>
        <strain evidence="2">CWNU-1</strain>
    </source>
</reference>
<feature type="compositionally biased region" description="Basic and acidic residues" evidence="1">
    <location>
        <begin position="8"/>
        <end position="18"/>
    </location>
</feature>
<dbReference type="RefSeq" id="WP_250917867.1">
    <property type="nucleotide sequence ID" value="NZ_JAMQAW010000003.1"/>
</dbReference>
<organism evidence="2 3">
    <name type="scientific">Streptomyces albipurpureus</name>
    <dbReference type="NCBI Taxonomy" id="2897419"/>
    <lineage>
        <taxon>Bacteria</taxon>
        <taxon>Bacillati</taxon>
        <taxon>Actinomycetota</taxon>
        <taxon>Actinomycetes</taxon>
        <taxon>Kitasatosporales</taxon>
        <taxon>Streptomycetaceae</taxon>
        <taxon>Streptomyces</taxon>
    </lineage>
</organism>
<dbReference type="EMBL" id="JAMQAW010000003">
    <property type="protein sequence ID" value="MCM2387506.1"/>
    <property type="molecule type" value="Genomic_DNA"/>
</dbReference>